<dbReference type="RefSeq" id="WP_233729540.1">
    <property type="nucleotide sequence ID" value="NZ_JAJVCN010000003.1"/>
</dbReference>
<feature type="domain" description="Putative T7SS secretion signal" evidence="3">
    <location>
        <begin position="5"/>
        <end position="188"/>
    </location>
</feature>
<dbReference type="Proteomes" id="UP001521150">
    <property type="component" value="Unassembled WGS sequence"/>
</dbReference>
<dbReference type="InterPro" id="IPR049082">
    <property type="entry name" value="T7SS_signal"/>
</dbReference>
<name>A0ABS8ZLG9_9PSEU</name>
<feature type="compositionally biased region" description="Pro residues" evidence="2">
    <location>
        <begin position="436"/>
        <end position="447"/>
    </location>
</feature>
<evidence type="ECO:0000259" key="3">
    <source>
        <dbReference type="Pfam" id="PF21725"/>
    </source>
</evidence>
<keyword evidence="5" id="KW-1185">Reference proteome</keyword>
<evidence type="ECO:0000313" key="4">
    <source>
        <dbReference type="EMBL" id="MCE7007993.1"/>
    </source>
</evidence>
<sequence length="647" mass="71767">MTVPHLGFTSDPKDLIPGEPDEFGPTIDGLNKMGRAMRQAGDGLAKLDTAEHWSGPAADSFRNRFDARPEMWSRYGQVLNDVAGALTPYRDALAEAQQEAARAIEAYKRAQQKTEQAQEAFEAAVEERSRNLWQAGRPMEFPEFVDPAAGEKAQAQKILDDAKAKLSAASDKWHYRIAELRDQLPEEPGWLERRRIDLVDHASLMATQTWEVVDGAASAVAGMVQMVRMVNPYDPYNLKNPKEYVENLGTVAAGLWHAATNPIETGKQMLQWDTWKDSPGRALGNLLPDIVMTAATGGAGAAGAATRGALGVAKNAMEEMIEAGTRTATRHADDIPTPPKWDDISDSGYHEGPLHDWGPGSKQPDTPSISDRLDGDAPSRPTREQWEDHGPEDPLRPTQEEVEHYYGDRGDPPPSREPDPPSQSEPGQPEPHHQPDPPSQPEPPQRPEPISRDELIDRDYRADESDHAAYRDRYGDPDPRLYDDIRQHHPEAAKIPNEELDAINRYMGRDHADMNKALWDQDPGALANQDAAIRNATSGMNRLDDYVGMVERGIDVPKEKIPELLERYQPGGEVRERGFTSTDVVQGSPGNVKFLIESVTGKDVSFLRESTGLHEVAFPPFHRFAVKDVHVDDVTGHVTIRLTDKGR</sequence>
<keyword evidence="1" id="KW-0175">Coiled coil</keyword>
<feature type="compositionally biased region" description="Basic and acidic residues" evidence="2">
    <location>
        <begin position="371"/>
        <end position="419"/>
    </location>
</feature>
<gene>
    <name evidence="4" type="ORF">LWC34_35000</name>
</gene>
<feature type="region of interest" description="Disordered" evidence="2">
    <location>
        <begin position="326"/>
        <end position="481"/>
    </location>
</feature>
<organism evidence="4 5">
    <name type="scientific">Kibdelosporangium philippinense</name>
    <dbReference type="NCBI Taxonomy" id="211113"/>
    <lineage>
        <taxon>Bacteria</taxon>
        <taxon>Bacillati</taxon>
        <taxon>Actinomycetota</taxon>
        <taxon>Actinomycetes</taxon>
        <taxon>Pseudonocardiales</taxon>
        <taxon>Pseudonocardiaceae</taxon>
        <taxon>Kibdelosporangium</taxon>
    </lineage>
</organism>
<accession>A0ABS8ZLG9</accession>
<comment type="caution">
    <text evidence="4">The sequence shown here is derived from an EMBL/GenBank/DDBJ whole genome shotgun (WGS) entry which is preliminary data.</text>
</comment>
<feature type="compositionally biased region" description="Basic and acidic residues" evidence="2">
    <location>
        <begin position="449"/>
        <end position="481"/>
    </location>
</feature>
<proteinExistence type="predicted"/>
<feature type="compositionally biased region" description="Basic and acidic residues" evidence="2">
    <location>
        <begin position="330"/>
        <end position="354"/>
    </location>
</feature>
<evidence type="ECO:0000256" key="1">
    <source>
        <dbReference type="SAM" id="Coils"/>
    </source>
</evidence>
<reference evidence="4 5" key="1">
    <citation type="submission" date="2021-12" db="EMBL/GenBank/DDBJ databases">
        <title>Genome sequence of Kibdelosporangium philippinense ATCC 49844.</title>
        <authorList>
            <person name="Fedorov E.A."/>
            <person name="Omeragic M."/>
            <person name="Shalygina K.F."/>
            <person name="Maclea K.S."/>
        </authorList>
    </citation>
    <scope>NUCLEOTIDE SEQUENCE [LARGE SCALE GENOMIC DNA]</scope>
    <source>
        <strain evidence="4 5">ATCC 49844</strain>
    </source>
</reference>
<dbReference type="PROSITE" id="PS51996">
    <property type="entry name" value="TR_MART"/>
    <property type="match status" value="1"/>
</dbReference>
<evidence type="ECO:0000256" key="2">
    <source>
        <dbReference type="SAM" id="MobiDB-lite"/>
    </source>
</evidence>
<dbReference type="Gene3D" id="3.90.176.10">
    <property type="entry name" value="Toxin ADP-ribosyltransferase, Chain A, domain 1"/>
    <property type="match status" value="1"/>
</dbReference>
<evidence type="ECO:0000313" key="5">
    <source>
        <dbReference type="Proteomes" id="UP001521150"/>
    </source>
</evidence>
<feature type="region of interest" description="Disordered" evidence="2">
    <location>
        <begin position="1"/>
        <end position="24"/>
    </location>
</feature>
<feature type="coiled-coil region" evidence="1">
    <location>
        <begin position="93"/>
        <end position="127"/>
    </location>
</feature>
<protein>
    <recommendedName>
        <fullName evidence="3">Putative T7SS secretion signal domain-containing protein</fullName>
    </recommendedName>
</protein>
<dbReference type="Pfam" id="PF21725">
    <property type="entry name" value="T7SS_signal"/>
    <property type="match status" value="1"/>
</dbReference>
<dbReference type="SUPFAM" id="SSF56399">
    <property type="entry name" value="ADP-ribosylation"/>
    <property type="match status" value="1"/>
</dbReference>
<dbReference type="EMBL" id="JAJVCN010000003">
    <property type="protein sequence ID" value="MCE7007993.1"/>
    <property type="molecule type" value="Genomic_DNA"/>
</dbReference>